<evidence type="ECO:0000256" key="2">
    <source>
        <dbReference type="ARBA" id="ARBA00008479"/>
    </source>
</evidence>
<evidence type="ECO:0000313" key="7">
    <source>
        <dbReference type="Proteomes" id="UP001152888"/>
    </source>
</evidence>
<dbReference type="PANTHER" id="PTHR13243:SF1">
    <property type="entry name" value="NUCLEOLAR PROTEIN 16"/>
    <property type="match status" value="1"/>
</dbReference>
<dbReference type="OrthoDB" id="285729at2759"/>
<keyword evidence="7" id="KW-1185">Reference proteome</keyword>
<organism evidence="6 7">
    <name type="scientific">Acanthoscelides obtectus</name>
    <name type="common">Bean weevil</name>
    <name type="synonym">Bruchus obtectus</name>
    <dbReference type="NCBI Taxonomy" id="200917"/>
    <lineage>
        <taxon>Eukaryota</taxon>
        <taxon>Metazoa</taxon>
        <taxon>Ecdysozoa</taxon>
        <taxon>Arthropoda</taxon>
        <taxon>Hexapoda</taxon>
        <taxon>Insecta</taxon>
        <taxon>Pterygota</taxon>
        <taxon>Neoptera</taxon>
        <taxon>Endopterygota</taxon>
        <taxon>Coleoptera</taxon>
        <taxon>Polyphaga</taxon>
        <taxon>Cucujiformia</taxon>
        <taxon>Chrysomeloidea</taxon>
        <taxon>Chrysomelidae</taxon>
        <taxon>Bruchinae</taxon>
        <taxon>Bruchini</taxon>
        <taxon>Acanthoscelides</taxon>
    </lineage>
</organism>
<evidence type="ECO:0000313" key="6">
    <source>
        <dbReference type="EMBL" id="CAH2015051.1"/>
    </source>
</evidence>
<comment type="similarity">
    <text evidence="2">Belongs to the NOP16 family.</text>
</comment>
<dbReference type="InterPro" id="IPR019002">
    <property type="entry name" value="Ribosome_biogenesis_Nop16"/>
</dbReference>
<comment type="subcellular location">
    <subcellularLocation>
        <location evidence="1">Nucleus</location>
        <location evidence="1">Nucleolus</location>
    </subcellularLocation>
</comment>
<feature type="region of interest" description="Disordered" evidence="5">
    <location>
        <begin position="77"/>
        <end position="104"/>
    </location>
</feature>
<dbReference type="EMBL" id="CAKOFQ010008594">
    <property type="protein sequence ID" value="CAH2015051.1"/>
    <property type="molecule type" value="Genomic_DNA"/>
</dbReference>
<name>A0A9P0Q9Y0_ACAOB</name>
<dbReference type="Proteomes" id="UP001152888">
    <property type="component" value="Unassembled WGS sequence"/>
</dbReference>
<reference evidence="6" key="1">
    <citation type="submission" date="2022-03" db="EMBL/GenBank/DDBJ databases">
        <authorList>
            <person name="Sayadi A."/>
        </authorList>
    </citation>
    <scope>NUCLEOTIDE SEQUENCE</scope>
</reference>
<keyword evidence="4" id="KW-0539">Nucleus</keyword>
<dbReference type="GO" id="GO:0005730">
    <property type="term" value="C:nucleolus"/>
    <property type="evidence" value="ECO:0007669"/>
    <property type="project" value="UniProtKB-SubCell"/>
</dbReference>
<evidence type="ECO:0000256" key="4">
    <source>
        <dbReference type="ARBA" id="ARBA00023242"/>
    </source>
</evidence>
<sequence>MTKLRKQRRRKVFRHAVNRKRLRNKIFGVGSIKCKEIKEAWDNKRSVETNMKDMGLSCDPNKTIQVPKTLKASLMSNQNEWKEEEIPQPESSRSKSRVAQMLEEDAKAPRVRKIRLPNSQIEWLSYLILKYGNDYKAMAKDSKKLLSRDLETNKTKSKKIQIHS</sequence>
<accession>A0A9P0Q9Y0</accession>
<evidence type="ECO:0000256" key="5">
    <source>
        <dbReference type="SAM" id="MobiDB-lite"/>
    </source>
</evidence>
<dbReference type="AlphaFoldDB" id="A0A9P0Q9Y0"/>
<evidence type="ECO:0000256" key="1">
    <source>
        <dbReference type="ARBA" id="ARBA00004604"/>
    </source>
</evidence>
<gene>
    <name evidence="6" type="ORF">ACAOBT_LOCUS34478</name>
</gene>
<comment type="caution">
    <text evidence="6">The sequence shown here is derived from an EMBL/GenBank/DDBJ whole genome shotgun (WGS) entry which is preliminary data.</text>
</comment>
<proteinExistence type="inferred from homology"/>
<evidence type="ECO:0000256" key="3">
    <source>
        <dbReference type="ARBA" id="ARBA00015522"/>
    </source>
</evidence>
<dbReference type="GO" id="GO:0042273">
    <property type="term" value="P:ribosomal large subunit biogenesis"/>
    <property type="evidence" value="ECO:0007669"/>
    <property type="project" value="TreeGrafter"/>
</dbReference>
<dbReference type="PANTHER" id="PTHR13243">
    <property type="entry name" value="HSPC111 PROTEIN-RELATED"/>
    <property type="match status" value="1"/>
</dbReference>
<dbReference type="Pfam" id="PF09420">
    <property type="entry name" value="Nop16"/>
    <property type="match status" value="1"/>
</dbReference>
<protein>
    <recommendedName>
        <fullName evidence="3">Nucleolar protein 16</fullName>
    </recommendedName>
</protein>